<organism evidence="6 7">
    <name type="scientific">Limulus polyphemus</name>
    <name type="common">Atlantic horseshoe crab</name>
    <dbReference type="NCBI Taxonomy" id="6850"/>
    <lineage>
        <taxon>Eukaryota</taxon>
        <taxon>Metazoa</taxon>
        <taxon>Ecdysozoa</taxon>
        <taxon>Arthropoda</taxon>
        <taxon>Chelicerata</taxon>
        <taxon>Merostomata</taxon>
        <taxon>Xiphosura</taxon>
        <taxon>Limulidae</taxon>
        <taxon>Limulus</taxon>
    </lineage>
</organism>
<dbReference type="GeneID" id="106467633"/>
<dbReference type="EC" id="2.1.1.22" evidence="2"/>
<accession>A0ABM1BJX1</accession>
<evidence type="ECO:0000256" key="3">
    <source>
        <dbReference type="ARBA" id="ARBA00022603"/>
    </source>
</evidence>
<proteinExistence type="inferred from homology"/>
<dbReference type="PANTHER" id="PTHR12303">
    <property type="entry name" value="CARNOSINE N-METHYLTRANSFERASE"/>
    <property type="match status" value="1"/>
</dbReference>
<sequence>MAENSEGLEIDVEDVEEKKHFQRIVNAFRCYRLHSLVRLCKTLKYTNSLPESHQAVLKNYKQHLEKVRVSIEHNFEIFKLIIRDVAHMFENADHSNDMKMSPQVQATLSDMDKVQSLLKQVVREWSEEGEQERTTCFQPILNEIISRFPNRECNPRDIQILVPGAGLGRLAYEIARKGFTCQGNEFSLFMLFASNFILNKCKGVNIYHIYPWVHQYHNHLSSEDQIRAASFPDSDPSDLPPDSEFSMAAGNFVEIYTESDTWDCVATCFFLDTANNVVLYIETIQNILKPGGYWINLGPLLYHYADLPNEDSIEPSYEEIRSIIQAYGFEFVKEELGIRTPYTQNPRSMMFYEYRSVFFVCRKTLL</sequence>
<dbReference type="Proteomes" id="UP000694941">
    <property type="component" value="Unplaced"/>
</dbReference>
<dbReference type="Gene3D" id="3.40.50.150">
    <property type="entry name" value="Vaccinia Virus protein VP39"/>
    <property type="match status" value="1"/>
</dbReference>
<evidence type="ECO:0000256" key="2">
    <source>
        <dbReference type="ARBA" id="ARBA00012003"/>
    </source>
</evidence>
<evidence type="ECO:0000313" key="6">
    <source>
        <dbReference type="Proteomes" id="UP000694941"/>
    </source>
</evidence>
<dbReference type="Pfam" id="PF07942">
    <property type="entry name" value="CARME"/>
    <property type="match status" value="1"/>
</dbReference>
<dbReference type="InterPro" id="IPR029063">
    <property type="entry name" value="SAM-dependent_MTases_sf"/>
</dbReference>
<evidence type="ECO:0000256" key="4">
    <source>
        <dbReference type="ARBA" id="ARBA00022679"/>
    </source>
</evidence>
<keyword evidence="4" id="KW-0808">Transferase</keyword>
<gene>
    <name evidence="7" type="primary">LOC106467633</name>
</gene>
<keyword evidence="6" id="KW-1185">Reference proteome</keyword>
<dbReference type="RefSeq" id="XP_013783453.1">
    <property type="nucleotide sequence ID" value="XM_013927999.2"/>
</dbReference>
<evidence type="ECO:0000313" key="7">
    <source>
        <dbReference type="RefSeq" id="XP_013783453.1"/>
    </source>
</evidence>
<evidence type="ECO:0000256" key="5">
    <source>
        <dbReference type="ARBA" id="ARBA00022691"/>
    </source>
</evidence>
<keyword evidence="5" id="KW-0949">S-adenosyl-L-methionine</keyword>
<dbReference type="InterPro" id="IPR012901">
    <property type="entry name" value="CARME"/>
</dbReference>
<dbReference type="PANTHER" id="PTHR12303:SF6">
    <property type="entry name" value="CARNOSINE N-METHYLTRANSFERASE"/>
    <property type="match status" value="1"/>
</dbReference>
<name>A0ABM1BJX1_LIMPO</name>
<evidence type="ECO:0000256" key="1">
    <source>
        <dbReference type="ARBA" id="ARBA00010086"/>
    </source>
</evidence>
<reference evidence="7" key="1">
    <citation type="submission" date="2025-08" db="UniProtKB">
        <authorList>
            <consortium name="RefSeq"/>
        </authorList>
    </citation>
    <scope>IDENTIFICATION</scope>
    <source>
        <tissue evidence="7">Muscle</tissue>
    </source>
</reference>
<keyword evidence="3" id="KW-0489">Methyltransferase</keyword>
<comment type="similarity">
    <text evidence="1">Belongs to the carnosine N-methyltransferase family.</text>
</comment>
<dbReference type="SMART" id="SM01296">
    <property type="entry name" value="N2227"/>
    <property type="match status" value="1"/>
</dbReference>
<dbReference type="SUPFAM" id="SSF53335">
    <property type="entry name" value="S-adenosyl-L-methionine-dependent methyltransferases"/>
    <property type="match status" value="1"/>
</dbReference>
<protein>
    <recommendedName>
        <fullName evidence="2">carnosine N-methyltransferase</fullName>
        <ecNumber evidence="2">2.1.1.22</ecNumber>
    </recommendedName>
</protein>